<dbReference type="EMBL" id="JAEVFJ010000030">
    <property type="protein sequence ID" value="KAH8093067.1"/>
    <property type="molecule type" value="Genomic_DNA"/>
</dbReference>
<evidence type="ECO:0000256" key="1">
    <source>
        <dbReference type="SAM" id="MobiDB-lite"/>
    </source>
</evidence>
<keyword evidence="3" id="KW-1185">Reference proteome</keyword>
<proteinExistence type="predicted"/>
<evidence type="ECO:0000313" key="2">
    <source>
        <dbReference type="EMBL" id="KAH8093067.1"/>
    </source>
</evidence>
<reference evidence="2" key="1">
    <citation type="journal article" date="2021" name="New Phytol.">
        <title>Evolutionary innovations through gain and loss of genes in the ectomycorrhizal Boletales.</title>
        <authorList>
            <person name="Wu G."/>
            <person name="Miyauchi S."/>
            <person name="Morin E."/>
            <person name="Kuo A."/>
            <person name="Drula E."/>
            <person name="Varga T."/>
            <person name="Kohler A."/>
            <person name="Feng B."/>
            <person name="Cao Y."/>
            <person name="Lipzen A."/>
            <person name="Daum C."/>
            <person name="Hundley H."/>
            <person name="Pangilinan J."/>
            <person name="Johnson J."/>
            <person name="Barry K."/>
            <person name="LaButti K."/>
            <person name="Ng V."/>
            <person name="Ahrendt S."/>
            <person name="Min B."/>
            <person name="Choi I.G."/>
            <person name="Park H."/>
            <person name="Plett J.M."/>
            <person name="Magnuson J."/>
            <person name="Spatafora J.W."/>
            <person name="Nagy L.G."/>
            <person name="Henrissat B."/>
            <person name="Grigoriev I.V."/>
            <person name="Yang Z.L."/>
            <person name="Xu J."/>
            <person name="Martin F.M."/>
        </authorList>
    </citation>
    <scope>NUCLEOTIDE SEQUENCE</scope>
    <source>
        <strain evidence="2">KKN 215</strain>
    </source>
</reference>
<dbReference type="Proteomes" id="UP000813824">
    <property type="component" value="Unassembled WGS sequence"/>
</dbReference>
<accession>A0A8K0UHU7</accession>
<sequence length="77" mass="8495">MYSTAVTALTMAAIAVPAMAAYVTHHLYIGRRRYSCHILQIRPHPPGPRSCPHRADSFPGCCRSSRSDPRSQRTGCP</sequence>
<feature type="region of interest" description="Disordered" evidence="1">
    <location>
        <begin position="45"/>
        <end position="77"/>
    </location>
</feature>
<organism evidence="2 3">
    <name type="scientific">Cristinia sonorae</name>
    <dbReference type="NCBI Taxonomy" id="1940300"/>
    <lineage>
        <taxon>Eukaryota</taxon>
        <taxon>Fungi</taxon>
        <taxon>Dikarya</taxon>
        <taxon>Basidiomycota</taxon>
        <taxon>Agaricomycotina</taxon>
        <taxon>Agaricomycetes</taxon>
        <taxon>Agaricomycetidae</taxon>
        <taxon>Agaricales</taxon>
        <taxon>Pleurotineae</taxon>
        <taxon>Stephanosporaceae</taxon>
        <taxon>Cristinia</taxon>
    </lineage>
</organism>
<name>A0A8K0UHU7_9AGAR</name>
<gene>
    <name evidence="2" type="ORF">BXZ70DRAFT_436836</name>
</gene>
<dbReference type="AlphaFoldDB" id="A0A8K0UHU7"/>
<comment type="caution">
    <text evidence="2">The sequence shown here is derived from an EMBL/GenBank/DDBJ whole genome shotgun (WGS) entry which is preliminary data.</text>
</comment>
<protein>
    <submittedName>
        <fullName evidence="2">Uncharacterized protein</fullName>
    </submittedName>
</protein>
<evidence type="ECO:0000313" key="3">
    <source>
        <dbReference type="Proteomes" id="UP000813824"/>
    </source>
</evidence>